<dbReference type="Proteomes" id="UP001320706">
    <property type="component" value="Unassembled WGS sequence"/>
</dbReference>
<reference evidence="1" key="1">
    <citation type="submission" date="2024-02" db="EMBL/GenBank/DDBJ databases">
        <title>Metagenome Assembled Genome of Zalaria obscura JY119.</title>
        <authorList>
            <person name="Vighnesh L."/>
            <person name="Jagadeeshwari U."/>
            <person name="Venkata Ramana C."/>
            <person name="Sasikala C."/>
        </authorList>
    </citation>
    <scope>NUCLEOTIDE SEQUENCE</scope>
    <source>
        <strain evidence="1">JY119</strain>
    </source>
</reference>
<dbReference type="EMBL" id="JAMKPW020000023">
    <property type="protein sequence ID" value="KAK8205639.1"/>
    <property type="molecule type" value="Genomic_DNA"/>
</dbReference>
<evidence type="ECO:0000313" key="2">
    <source>
        <dbReference type="Proteomes" id="UP001320706"/>
    </source>
</evidence>
<protein>
    <submittedName>
        <fullName evidence="1">Uncharacterized protein</fullName>
    </submittedName>
</protein>
<comment type="caution">
    <text evidence="1">The sequence shown here is derived from an EMBL/GenBank/DDBJ whole genome shotgun (WGS) entry which is preliminary data.</text>
</comment>
<proteinExistence type="predicted"/>
<name>A0ACC3SAP2_9PEZI</name>
<gene>
    <name evidence="1" type="ORF">M8818_004815</name>
</gene>
<evidence type="ECO:0000313" key="1">
    <source>
        <dbReference type="EMBL" id="KAK8205639.1"/>
    </source>
</evidence>
<sequence length="353" mass="38037">MLLSSAFLVAAAAFCFSPAVAHPHNKTSCSSPSEASFCLCDSDADVIGNDFAQLISNYSDAFAELVIADDYTDQSDSANTLIDNGGTSPIPLGNLTFATKAAFLAGQGSQPNVPFKILNLWHTCDTVIIRWVATPGPQEVQGFDAILVQPSTNGFQPYQLKTVYGEFNSGAWLADLGHPDSILCLTLIIMSLEAQHTAATSTSPQEWKDTGVRVIPSDSLDHNTAQTPGMDRAAAINFARVGAQKLWAGTVTIHPDAKTGAHHHGHLESVIYVLKGKARMRWGEKLEFVAEAGPGDFIYVPPWVPHQEINASADEKLECVLMRSDSEAVAVNLDIEPVEKPESVKWVDPTHPN</sequence>
<keyword evidence="2" id="KW-1185">Reference proteome</keyword>
<organism evidence="1 2">
    <name type="scientific">Zalaria obscura</name>
    <dbReference type="NCBI Taxonomy" id="2024903"/>
    <lineage>
        <taxon>Eukaryota</taxon>
        <taxon>Fungi</taxon>
        <taxon>Dikarya</taxon>
        <taxon>Ascomycota</taxon>
        <taxon>Pezizomycotina</taxon>
        <taxon>Dothideomycetes</taxon>
        <taxon>Dothideomycetidae</taxon>
        <taxon>Dothideales</taxon>
        <taxon>Zalariaceae</taxon>
        <taxon>Zalaria</taxon>
    </lineage>
</organism>
<accession>A0ACC3SAP2</accession>